<dbReference type="VEuPathDB" id="FungiDB:ASPWEDRAFT_302459"/>
<proteinExistence type="predicted"/>
<feature type="region of interest" description="Disordered" evidence="1">
    <location>
        <begin position="1"/>
        <end position="25"/>
    </location>
</feature>
<evidence type="ECO:0000313" key="3">
    <source>
        <dbReference type="Proteomes" id="UP000184383"/>
    </source>
</evidence>
<feature type="compositionally biased region" description="Polar residues" evidence="1">
    <location>
        <begin position="147"/>
        <end position="158"/>
    </location>
</feature>
<gene>
    <name evidence="2" type="ORF">ASPWEDRAFT_302459</name>
</gene>
<dbReference type="AlphaFoldDB" id="A0A1L9R566"/>
<keyword evidence="3" id="KW-1185">Reference proteome</keyword>
<sequence>MNVSDCFTTTVPSTMPGISSEQTDPFSAASLKKRKRDPMQDEVVNLGHPTIFMPSSLHSPGPSFRLDCSEIPSENGEFTYRHRCLPRKRRVLQQPYLQHQQTWPDGLRAAPHINTAQKLLSSNICLSSASNTASPPISPKTLIPSHPHQQNPNPCTSASSLRPCHICHRRPTTRELLDAYADCDLCGQRACYICLRQCDAVDCCGSIDLFANNLFRDGSDRLQEGIDGNETGLRQPRKICSSCAVEGVTDMGMEVVRCLDCVRGHLTQWPPGQSG</sequence>
<accession>A0A1L9R566</accession>
<organism evidence="2 3">
    <name type="scientific">Aspergillus wentii DTO 134E9</name>
    <dbReference type="NCBI Taxonomy" id="1073089"/>
    <lineage>
        <taxon>Eukaryota</taxon>
        <taxon>Fungi</taxon>
        <taxon>Dikarya</taxon>
        <taxon>Ascomycota</taxon>
        <taxon>Pezizomycotina</taxon>
        <taxon>Eurotiomycetes</taxon>
        <taxon>Eurotiomycetidae</taxon>
        <taxon>Eurotiales</taxon>
        <taxon>Aspergillaceae</taxon>
        <taxon>Aspergillus</taxon>
        <taxon>Aspergillus subgen. Cremei</taxon>
    </lineage>
</organism>
<reference evidence="3" key="1">
    <citation type="journal article" date="2017" name="Genome Biol.">
        <title>Comparative genomics reveals high biological diversity and specific adaptations in the industrially and medically important fungal genus Aspergillus.</title>
        <authorList>
            <person name="de Vries R.P."/>
            <person name="Riley R."/>
            <person name="Wiebenga A."/>
            <person name="Aguilar-Osorio G."/>
            <person name="Amillis S."/>
            <person name="Uchima C.A."/>
            <person name="Anderluh G."/>
            <person name="Asadollahi M."/>
            <person name="Askin M."/>
            <person name="Barry K."/>
            <person name="Battaglia E."/>
            <person name="Bayram O."/>
            <person name="Benocci T."/>
            <person name="Braus-Stromeyer S.A."/>
            <person name="Caldana C."/>
            <person name="Canovas D."/>
            <person name="Cerqueira G.C."/>
            <person name="Chen F."/>
            <person name="Chen W."/>
            <person name="Choi C."/>
            <person name="Clum A."/>
            <person name="Dos Santos R.A."/>
            <person name="Damasio A.R."/>
            <person name="Diallinas G."/>
            <person name="Emri T."/>
            <person name="Fekete E."/>
            <person name="Flipphi M."/>
            <person name="Freyberg S."/>
            <person name="Gallo A."/>
            <person name="Gournas C."/>
            <person name="Habgood R."/>
            <person name="Hainaut M."/>
            <person name="Harispe M.L."/>
            <person name="Henrissat B."/>
            <person name="Hilden K.S."/>
            <person name="Hope R."/>
            <person name="Hossain A."/>
            <person name="Karabika E."/>
            <person name="Karaffa L."/>
            <person name="Karanyi Z."/>
            <person name="Krasevec N."/>
            <person name="Kuo A."/>
            <person name="Kusch H."/>
            <person name="LaButti K."/>
            <person name="Lagendijk E.L."/>
            <person name="Lapidus A."/>
            <person name="Levasseur A."/>
            <person name="Lindquist E."/>
            <person name="Lipzen A."/>
            <person name="Logrieco A.F."/>
            <person name="MacCabe A."/>
            <person name="Maekelae M.R."/>
            <person name="Malavazi I."/>
            <person name="Melin P."/>
            <person name="Meyer V."/>
            <person name="Mielnichuk N."/>
            <person name="Miskei M."/>
            <person name="Molnar A.P."/>
            <person name="Mule G."/>
            <person name="Ngan C.Y."/>
            <person name="Orejas M."/>
            <person name="Orosz E."/>
            <person name="Ouedraogo J.P."/>
            <person name="Overkamp K.M."/>
            <person name="Park H.-S."/>
            <person name="Perrone G."/>
            <person name="Piumi F."/>
            <person name="Punt P.J."/>
            <person name="Ram A.F."/>
            <person name="Ramon A."/>
            <person name="Rauscher S."/>
            <person name="Record E."/>
            <person name="Riano-Pachon D.M."/>
            <person name="Robert V."/>
            <person name="Roehrig J."/>
            <person name="Ruller R."/>
            <person name="Salamov A."/>
            <person name="Salih N.S."/>
            <person name="Samson R.A."/>
            <person name="Sandor E."/>
            <person name="Sanguinetti M."/>
            <person name="Schuetze T."/>
            <person name="Sepcic K."/>
            <person name="Shelest E."/>
            <person name="Sherlock G."/>
            <person name="Sophianopoulou V."/>
            <person name="Squina F.M."/>
            <person name="Sun H."/>
            <person name="Susca A."/>
            <person name="Todd R.B."/>
            <person name="Tsang A."/>
            <person name="Unkles S.E."/>
            <person name="van de Wiele N."/>
            <person name="van Rossen-Uffink D."/>
            <person name="Oliveira J.V."/>
            <person name="Vesth T.C."/>
            <person name="Visser J."/>
            <person name="Yu J.-H."/>
            <person name="Zhou M."/>
            <person name="Andersen M.R."/>
            <person name="Archer D.B."/>
            <person name="Baker S.E."/>
            <person name="Benoit I."/>
            <person name="Brakhage A.A."/>
            <person name="Braus G.H."/>
            <person name="Fischer R."/>
            <person name="Frisvad J.C."/>
            <person name="Goldman G.H."/>
            <person name="Houbraken J."/>
            <person name="Oakley B."/>
            <person name="Pocsi I."/>
            <person name="Scazzocchio C."/>
            <person name="Seiboth B."/>
            <person name="vanKuyk P.A."/>
            <person name="Wortman J."/>
            <person name="Dyer P.S."/>
            <person name="Grigoriev I.V."/>
        </authorList>
    </citation>
    <scope>NUCLEOTIDE SEQUENCE [LARGE SCALE GENOMIC DNA]</scope>
    <source>
        <strain evidence="3">DTO 134E9</strain>
    </source>
</reference>
<name>A0A1L9R566_ASPWE</name>
<feature type="region of interest" description="Disordered" evidence="1">
    <location>
        <begin position="136"/>
        <end position="158"/>
    </location>
</feature>
<evidence type="ECO:0000256" key="1">
    <source>
        <dbReference type="SAM" id="MobiDB-lite"/>
    </source>
</evidence>
<dbReference type="Proteomes" id="UP000184383">
    <property type="component" value="Unassembled WGS sequence"/>
</dbReference>
<dbReference type="OrthoDB" id="5377226at2759"/>
<dbReference type="EMBL" id="KV878218">
    <property type="protein sequence ID" value="OJJ30038.1"/>
    <property type="molecule type" value="Genomic_DNA"/>
</dbReference>
<evidence type="ECO:0000313" key="2">
    <source>
        <dbReference type="EMBL" id="OJJ30038.1"/>
    </source>
</evidence>
<dbReference type="GeneID" id="63749227"/>
<dbReference type="RefSeq" id="XP_040683715.1">
    <property type="nucleotide sequence ID" value="XM_040833379.1"/>
</dbReference>
<protein>
    <submittedName>
        <fullName evidence="2">Uncharacterized protein</fullName>
    </submittedName>
</protein>